<comment type="similarity">
    <text evidence="1">Belongs to the VgrG protein family.</text>
</comment>
<evidence type="ECO:0000256" key="2">
    <source>
        <dbReference type="SAM" id="MobiDB-lite"/>
    </source>
</evidence>
<dbReference type="RefSeq" id="WP_173082482.1">
    <property type="nucleotide sequence ID" value="NZ_BLTE01000004.1"/>
</dbReference>
<feature type="domain" description="Gp5/Type VI secretion system Vgr protein OB-fold" evidence="3">
    <location>
        <begin position="392"/>
        <end position="457"/>
    </location>
</feature>
<reference evidence="4 5" key="1">
    <citation type="submission" date="2020-04" db="EMBL/GenBank/DDBJ databases">
        <authorList>
            <consortium name="Desulfovibrio sp. FSS-1 genome sequencing consortium"/>
            <person name="Shimoshige H."/>
            <person name="Kobayashi H."/>
            <person name="Maekawa T."/>
        </authorList>
    </citation>
    <scope>NUCLEOTIDE SEQUENCE [LARGE SCALE GENOMIC DNA]</scope>
    <source>
        <strain evidence="4 5">SIID29052-01</strain>
    </source>
</reference>
<dbReference type="SUPFAM" id="SSF69255">
    <property type="entry name" value="gp5 N-terminal domain-like"/>
    <property type="match status" value="1"/>
</dbReference>
<dbReference type="Pfam" id="PF04717">
    <property type="entry name" value="Phage_base_V"/>
    <property type="match status" value="1"/>
</dbReference>
<dbReference type="InterPro" id="IPR017847">
    <property type="entry name" value="T6SS_RhsGE_Vgr_subset"/>
</dbReference>
<dbReference type="EC" id="6.3.2.-" evidence="4"/>
<keyword evidence="5" id="KW-1185">Reference proteome</keyword>
<feature type="region of interest" description="Disordered" evidence="2">
    <location>
        <begin position="945"/>
        <end position="1021"/>
    </location>
</feature>
<proteinExistence type="inferred from homology"/>
<dbReference type="Gene3D" id="3.55.50.10">
    <property type="entry name" value="Baseplate protein-like domains"/>
    <property type="match status" value="1"/>
</dbReference>
<evidence type="ECO:0000259" key="3">
    <source>
        <dbReference type="Pfam" id="PF04717"/>
    </source>
</evidence>
<dbReference type="InterPro" id="IPR006533">
    <property type="entry name" value="T6SS_Vgr_RhsGE"/>
</dbReference>
<dbReference type="NCBIfam" id="TIGR01646">
    <property type="entry name" value="vgr_GE"/>
    <property type="match status" value="1"/>
</dbReference>
<dbReference type="InterPro" id="IPR037026">
    <property type="entry name" value="Vgr_OB-fold_dom_sf"/>
</dbReference>
<dbReference type="Gene3D" id="4.10.220.110">
    <property type="match status" value="1"/>
</dbReference>
<dbReference type="InterPro" id="IPR006531">
    <property type="entry name" value="Gp5/Vgr_OB"/>
</dbReference>
<accession>A0A6V8LL94</accession>
<protein>
    <submittedName>
        <fullName evidence="4">Actin cross-linking toxin VgrG1</fullName>
        <ecNumber evidence="4">6.3.2.-</ecNumber>
    </submittedName>
</protein>
<evidence type="ECO:0000313" key="5">
    <source>
        <dbReference type="Proteomes" id="UP000494245"/>
    </source>
</evidence>
<dbReference type="Proteomes" id="UP000494245">
    <property type="component" value="Unassembled WGS sequence"/>
</dbReference>
<evidence type="ECO:0000313" key="4">
    <source>
        <dbReference type="EMBL" id="GFK93453.1"/>
    </source>
</evidence>
<evidence type="ECO:0000256" key="1">
    <source>
        <dbReference type="ARBA" id="ARBA00005558"/>
    </source>
</evidence>
<dbReference type="NCBIfam" id="TIGR03361">
    <property type="entry name" value="VI_Rhs_Vgr"/>
    <property type="match status" value="1"/>
</dbReference>
<dbReference type="SUPFAM" id="SSF69279">
    <property type="entry name" value="Phage tail proteins"/>
    <property type="match status" value="2"/>
</dbReference>
<name>A0A6V8LL94_9BACT</name>
<dbReference type="Gene3D" id="2.30.110.50">
    <property type="match status" value="1"/>
</dbReference>
<feature type="compositionally biased region" description="Basic and acidic residues" evidence="2">
    <location>
        <begin position="980"/>
        <end position="990"/>
    </location>
</feature>
<dbReference type="Gene3D" id="2.40.50.230">
    <property type="entry name" value="Gp5 N-terminal domain"/>
    <property type="match status" value="1"/>
</dbReference>
<sequence>MAQSRYARFEFDVEGQPAGRFQVVEFQGQDALSTPYAFTITLICQGQGPSPAEVVRRKATLRINGETTSNAYSGVVFAYQYIQSRGDVSFFRAVLSPGFKLLTYTRQNQIFLDQSLPQILSTVFGQCRFTAFDLRLSADYPPLEFVCQYNESCLDFVSRLMEHQGIYYAFEEQEAGEVLVVTDSLMSHTPLSATPCLYLPPSGMDDPQRESAVHQLVLDHRIVPAVVVLKDYNYLRPDLELLAEAPVAPDGVGVHYHYGDHFLTQDEGARLARIRAEELLAGQEVFAGASTAMLLRAGGLVTLAGHPLEACNIQMLVTGVEHKGRDKTPLTAGLEHAATASDQENYYRNTFHSMASRRQFRPARSTPRPRIAGQFHAKVDAEGEGQYAMIDDLGRYKVRLPFDLAGRPEGQASCWLRLAEPYAGPRYGLHFPLLKGTEVLLSFIDGDPDRPVITSAVHNGQNLNHVRSNTNAINAIKSAANNQIVMGDLQGQEFIGLYSPFHETSIALGSTKPGGGGSMEFKTKGESQTLVLGDENKLVGGTSIEGTAGVKAEITAGMALEIMGGWKSELVMGNHFGMVVGNGLEMGSESKSIFDTKEIQGTTGIEIQAGLSEAYVAALTSMRNWYTAAAGLTAVAAVLGTAASETWTKDGCWHDQGDSAIDEGLGITFTGLTGVVGIIAGYCGYKIQQQLNAIQTGSLCKAVTEVAMNKDGFEVEVNRFNLGALSLSNVSPLPTPITLKAVGQNAAKQTVESFLQFRQDAAGIRLVNMEPSTGGPEPSMLVMSNANLVSLLIPDAGQLKMDATAQGAPVVTLQAIEGQEKSTVQLDKHKVLLQAPDGSATVEVQKNLVALASAQAKTTGVNINASDVLLNATGKVDIMGGLVKVQGGKVYLGGAGGASITGDLTVDGATTLKATKTGDLSVNGNVNITGSMSAQSVAADSASVKNDLSVGGKTTTKSADVKDDLNVGGKSTSGSANVKGDLKVGGKADVDGNVSSGHRISGRDNELDDDPFFNMFKNPNK</sequence>
<reference evidence="4 5" key="2">
    <citation type="submission" date="2020-05" db="EMBL/GenBank/DDBJ databases">
        <title>Draft genome sequence of Desulfovibrio sp. strainFSS-1.</title>
        <authorList>
            <person name="Shimoshige H."/>
            <person name="Kobayashi H."/>
            <person name="Maekawa T."/>
        </authorList>
    </citation>
    <scope>NUCLEOTIDE SEQUENCE [LARGE SCALE GENOMIC DNA]</scope>
    <source>
        <strain evidence="4 5">SIID29052-01</strain>
    </source>
</reference>
<dbReference type="AlphaFoldDB" id="A0A6V8LL94"/>
<dbReference type="GO" id="GO:0016874">
    <property type="term" value="F:ligase activity"/>
    <property type="evidence" value="ECO:0007669"/>
    <property type="project" value="UniProtKB-KW"/>
</dbReference>
<keyword evidence="4" id="KW-0436">Ligase</keyword>
<gene>
    <name evidence="4" type="primary">vgrG1_1</name>
    <name evidence="4" type="ORF">NNJEOMEG_01286</name>
</gene>
<organism evidence="4 5">
    <name type="scientific">Fundidesulfovibrio magnetotacticus</name>
    <dbReference type="NCBI Taxonomy" id="2730080"/>
    <lineage>
        <taxon>Bacteria</taxon>
        <taxon>Pseudomonadati</taxon>
        <taxon>Thermodesulfobacteriota</taxon>
        <taxon>Desulfovibrionia</taxon>
        <taxon>Desulfovibrionales</taxon>
        <taxon>Desulfovibrionaceae</taxon>
        <taxon>Fundidesulfovibrio</taxon>
    </lineage>
</organism>
<dbReference type="Pfam" id="PF05954">
    <property type="entry name" value="Phage_GPD"/>
    <property type="match status" value="1"/>
</dbReference>
<comment type="caution">
    <text evidence="4">The sequence shown here is derived from an EMBL/GenBank/DDBJ whole genome shotgun (WGS) entry which is preliminary data.</text>
</comment>
<dbReference type="EMBL" id="BLTE01000004">
    <property type="protein sequence ID" value="GFK93453.1"/>
    <property type="molecule type" value="Genomic_DNA"/>
</dbReference>